<dbReference type="InterPro" id="IPR020821">
    <property type="entry name" value="ENPP1-3/EXOG-like_nuc-like"/>
</dbReference>
<dbReference type="PRINTS" id="PR00839">
    <property type="entry name" value="V8PROTEASE"/>
</dbReference>
<dbReference type="SUPFAM" id="SSF53474">
    <property type="entry name" value="alpha/beta-Hydrolases"/>
    <property type="match status" value="1"/>
</dbReference>
<dbReference type="EMBL" id="QHHQ01000002">
    <property type="protein sequence ID" value="RAI02306.1"/>
    <property type="molecule type" value="Genomic_DNA"/>
</dbReference>
<dbReference type="PANTHER" id="PTHR13966">
    <property type="entry name" value="ENDONUCLEASE RELATED"/>
    <property type="match status" value="1"/>
</dbReference>
<feature type="compositionally biased region" description="Basic and acidic residues" evidence="9">
    <location>
        <begin position="479"/>
        <end position="495"/>
    </location>
</feature>
<dbReference type="InterPro" id="IPR008256">
    <property type="entry name" value="Peptidase_S1B"/>
</dbReference>
<organism evidence="12 13">
    <name type="scientific">Acuticoccus sediminis</name>
    <dbReference type="NCBI Taxonomy" id="2184697"/>
    <lineage>
        <taxon>Bacteria</taxon>
        <taxon>Pseudomonadati</taxon>
        <taxon>Pseudomonadota</taxon>
        <taxon>Alphaproteobacteria</taxon>
        <taxon>Hyphomicrobiales</taxon>
        <taxon>Amorphaceae</taxon>
        <taxon>Acuticoccus</taxon>
    </lineage>
</organism>
<dbReference type="InterPro" id="IPR009003">
    <property type="entry name" value="Peptidase_S1_PA"/>
</dbReference>
<evidence type="ECO:0000256" key="8">
    <source>
        <dbReference type="RuleBase" id="RU004296"/>
    </source>
</evidence>
<accession>A0A8B2NQZ7</accession>
<dbReference type="SUPFAM" id="SSF54060">
    <property type="entry name" value="His-Me finger endonucleases"/>
    <property type="match status" value="1"/>
</dbReference>
<dbReference type="InterPro" id="IPR029058">
    <property type="entry name" value="AB_hydrolase_fold"/>
</dbReference>
<comment type="caution">
    <text evidence="12">The sequence shown here is derived from an EMBL/GenBank/DDBJ whole genome shotgun (WGS) entry which is preliminary data.</text>
</comment>
<dbReference type="Gene3D" id="3.40.50.1820">
    <property type="entry name" value="alpha/beta hydrolase"/>
    <property type="match status" value="1"/>
</dbReference>
<sequence length="1011" mass="109696">MRKLREGQPLDPRERFAVEAIILPRERPVVDIVGDDWGAVPAPWESFNAPAVHQVLMPKLPSIGRVEVPNHPSYPYAGTGFIVGNGILMTNRHVAEIFASGLGREGLKFLPGRTAGVDFKREIGSPEPGEILAVERVLMIHPYWDMALIAVPGLAGREVLKLSLDQPEDANNRPIAVVGYPAQSPYNDFTVQQTVFRGVYNVKRLQPGRVGVRRTVESYGKQVDAVTHDASTLGGNSGSAVIDVATGNVLALHFAGAYLDANFGVPSAELARDGRVIDAGVCFAGTPRRGPTAGDDAWTRADPVVEQRTPPYQPPDQPAAPGARPADTVQAVVQAPGGIAARVSIPINVEITVGVPQVLGAQPVAPPPAVPGPGEGATIERAVIPVTDTDYSTRTGYDPNFLGIEVPMPAVRAGVPVSAMADGRTAIPYHNFSIVQHGTRRLALLTASNEDARAQVKQPEPGRDYSRDGLGGLGDNDTEAWRDEPRIPSDHQIPDRFYTRDGGAFDRGHIVRREAVAWGTSYDAVRFANGDTFHVTNCSPQVKGFNRSNLRGLWGELENVVLEQAEGERLCVLAGPVLAESDRSFRGRGTDGEILVQIPRRYWKVIVARAGDALQAFGFVLEQDLGGVPLEFVIDAPWRQRLVSLSGIEEECGQLFTFAEVLHEADQAEEGAGQRVMKRVAARTEAPAGRGGVEAPALLRSEAKAGIVFIHGISNHPAPEIVLGNWKSAIKAGGTDLDAAGADTRLLYWADVLYSAPLVVRELVGGTVAALEALAAEDVVLPEGGEEAERMASLVEAISRHTMTVRNGEVVREADAGTVQELPFVPDFIERFFMRHLVRDVHHYLYDVDHEPRPGTRYRVRQEIRRRLLAMLKDTVQPGRPNIIVSHSMGTVIAYDLLKDEPSCPSISGLITLGSPLGLDTVQERLPWTRQNGFPADRLDGPWFNIFDRLDIVAAADPEIANDMKRSGRKVVKDIAVHNDGSLHHELARYVATGEFQSALKELLEKTGARR</sequence>
<dbReference type="InterPro" id="IPR043504">
    <property type="entry name" value="Peptidase_S1_PA_chymotrypsin"/>
</dbReference>
<dbReference type="InterPro" id="IPR044929">
    <property type="entry name" value="DNA/RNA_non-sp_Endonuclease_sf"/>
</dbReference>
<evidence type="ECO:0000259" key="11">
    <source>
        <dbReference type="SMART" id="SM00892"/>
    </source>
</evidence>
<dbReference type="Pfam" id="PF01223">
    <property type="entry name" value="Endonuclease_NS"/>
    <property type="match status" value="1"/>
</dbReference>
<evidence type="ECO:0000256" key="6">
    <source>
        <dbReference type="PIRSR" id="PIRSR640255-1"/>
    </source>
</evidence>
<feature type="compositionally biased region" description="Basic and acidic residues" evidence="9">
    <location>
        <begin position="451"/>
        <end position="467"/>
    </location>
</feature>
<keyword evidence="5 8" id="KW-0720">Serine protease</keyword>
<keyword evidence="3" id="KW-0732">Signal</keyword>
<keyword evidence="4 8" id="KW-0378">Hydrolase</keyword>
<dbReference type="PANTHER" id="PTHR13966:SF5">
    <property type="entry name" value="ENDONUCLEASE G, MITOCHONDRIAL"/>
    <property type="match status" value="1"/>
</dbReference>
<keyword evidence="2 8" id="KW-0645">Protease</keyword>
<dbReference type="Gene3D" id="3.40.570.10">
    <property type="entry name" value="Extracellular Endonuclease, subunit A"/>
    <property type="match status" value="1"/>
</dbReference>
<dbReference type="InterPro" id="IPR044925">
    <property type="entry name" value="His-Me_finger_sf"/>
</dbReference>
<dbReference type="SMART" id="SM00477">
    <property type="entry name" value="NUC"/>
    <property type="match status" value="1"/>
</dbReference>
<evidence type="ECO:0000256" key="4">
    <source>
        <dbReference type="ARBA" id="ARBA00022801"/>
    </source>
</evidence>
<proteinExistence type="inferred from homology"/>
<feature type="region of interest" description="Disordered" evidence="9">
    <location>
        <begin position="306"/>
        <end position="326"/>
    </location>
</feature>
<dbReference type="SMART" id="SM00892">
    <property type="entry name" value="Endonuclease_NS"/>
    <property type="match status" value="1"/>
</dbReference>
<dbReference type="GO" id="GO:0008236">
    <property type="term" value="F:serine-type peptidase activity"/>
    <property type="evidence" value="ECO:0007669"/>
    <property type="project" value="UniProtKB-KW"/>
</dbReference>
<feature type="binding site" evidence="7">
    <location>
        <position position="546"/>
    </location>
    <ligand>
        <name>Mg(2+)</name>
        <dbReference type="ChEBI" id="CHEBI:18420"/>
        <note>catalytic</note>
    </ligand>
</feature>
<dbReference type="InterPro" id="IPR040255">
    <property type="entry name" value="Non-specific_endonuclease"/>
</dbReference>
<name>A0A8B2NQZ7_9HYPH</name>
<dbReference type="AlphaFoldDB" id="A0A8B2NQZ7"/>
<dbReference type="InterPro" id="IPR001604">
    <property type="entry name" value="Endo_G_ENPP1-like_dom"/>
</dbReference>
<feature type="domain" description="DNA/RNA non-specific endonuclease/pyrophosphatase/phosphodiesterase" evidence="11">
    <location>
        <begin position="428"/>
        <end position="665"/>
    </location>
</feature>
<keyword evidence="13" id="KW-1185">Reference proteome</keyword>
<dbReference type="GO" id="GO:0003676">
    <property type="term" value="F:nucleic acid binding"/>
    <property type="evidence" value="ECO:0007669"/>
    <property type="project" value="InterPro"/>
</dbReference>
<dbReference type="SUPFAM" id="SSF50494">
    <property type="entry name" value="Trypsin-like serine proteases"/>
    <property type="match status" value="1"/>
</dbReference>
<evidence type="ECO:0000256" key="2">
    <source>
        <dbReference type="ARBA" id="ARBA00022670"/>
    </source>
</evidence>
<evidence type="ECO:0000256" key="7">
    <source>
        <dbReference type="PIRSR" id="PIRSR640255-2"/>
    </source>
</evidence>
<dbReference type="GO" id="GO:0006508">
    <property type="term" value="P:proteolysis"/>
    <property type="evidence" value="ECO:0007669"/>
    <property type="project" value="UniProtKB-KW"/>
</dbReference>
<dbReference type="Proteomes" id="UP000249590">
    <property type="component" value="Unassembled WGS sequence"/>
</dbReference>
<feature type="region of interest" description="Disordered" evidence="9">
    <location>
        <begin position="451"/>
        <end position="495"/>
    </location>
</feature>
<feature type="domain" description="ENPP1-3/EXOG-like endonuclease/phosphodiesterase" evidence="10">
    <location>
        <begin position="429"/>
        <end position="664"/>
    </location>
</feature>
<dbReference type="Pfam" id="PF13365">
    <property type="entry name" value="Trypsin_2"/>
    <property type="match status" value="1"/>
</dbReference>
<evidence type="ECO:0000256" key="3">
    <source>
        <dbReference type="ARBA" id="ARBA00022729"/>
    </source>
</evidence>
<evidence type="ECO:0000256" key="5">
    <source>
        <dbReference type="ARBA" id="ARBA00022825"/>
    </source>
</evidence>
<comment type="similarity">
    <text evidence="1 8">Belongs to the peptidase S1B family.</text>
</comment>
<dbReference type="EC" id="3.4.21.-" evidence="8"/>
<evidence type="ECO:0000256" key="9">
    <source>
        <dbReference type="SAM" id="MobiDB-lite"/>
    </source>
</evidence>
<dbReference type="GO" id="GO:0046872">
    <property type="term" value="F:metal ion binding"/>
    <property type="evidence" value="ECO:0007669"/>
    <property type="project" value="UniProtKB-KW"/>
</dbReference>
<evidence type="ECO:0000256" key="1">
    <source>
        <dbReference type="ARBA" id="ARBA00008764"/>
    </source>
</evidence>
<reference evidence="12 13" key="1">
    <citation type="submission" date="2018-05" db="EMBL/GenBank/DDBJ databases">
        <title>Acuticoccus sediminis sp. nov., isolated from deep-sea sediment of Indian Ocean.</title>
        <authorList>
            <person name="Liu X."/>
            <person name="Lai Q."/>
            <person name="Du Y."/>
            <person name="Sun F."/>
            <person name="Zhang X."/>
            <person name="Wang S."/>
            <person name="Shao Z."/>
        </authorList>
    </citation>
    <scope>NUCLEOTIDE SEQUENCE [LARGE SCALE GENOMIC DNA]</scope>
    <source>
        <strain evidence="12 13">PTG4-2</strain>
    </source>
</reference>
<evidence type="ECO:0000313" key="12">
    <source>
        <dbReference type="EMBL" id="RAI02306.1"/>
    </source>
</evidence>
<dbReference type="Gene3D" id="2.40.10.10">
    <property type="entry name" value="Trypsin-like serine proteases"/>
    <property type="match status" value="2"/>
</dbReference>
<feature type="active site" description="Proton acceptor" evidence="6">
    <location>
        <position position="509"/>
    </location>
</feature>
<dbReference type="GO" id="GO:0004519">
    <property type="term" value="F:endonuclease activity"/>
    <property type="evidence" value="ECO:0007669"/>
    <property type="project" value="TreeGrafter"/>
</dbReference>
<evidence type="ECO:0000313" key="13">
    <source>
        <dbReference type="Proteomes" id="UP000249590"/>
    </source>
</evidence>
<evidence type="ECO:0000259" key="10">
    <source>
        <dbReference type="SMART" id="SM00477"/>
    </source>
</evidence>
<gene>
    <name evidence="12" type="ORF">DLJ53_13150</name>
</gene>
<keyword evidence="7" id="KW-0479">Metal-binding</keyword>
<protein>
    <recommendedName>
        <fullName evidence="8">Serine protease</fullName>
        <ecNumber evidence="8">3.4.21.-</ecNumber>
    </recommendedName>
</protein>